<gene>
    <name evidence="1" type="ORF">PIB30_074528</name>
</gene>
<dbReference type="Proteomes" id="UP001341840">
    <property type="component" value="Unassembled WGS sequence"/>
</dbReference>
<protein>
    <submittedName>
        <fullName evidence="1">Uncharacterized protein</fullName>
    </submittedName>
</protein>
<reference evidence="1 2" key="1">
    <citation type="journal article" date="2023" name="Plants (Basel)">
        <title>Bridging the Gap: Combining Genomics and Transcriptomics Approaches to Understand Stylosanthes scabra, an Orphan Legume from the Brazilian Caatinga.</title>
        <authorList>
            <person name="Ferreira-Neto J.R.C."/>
            <person name="da Silva M.D."/>
            <person name="Binneck E."/>
            <person name="de Melo N.F."/>
            <person name="da Silva R.H."/>
            <person name="de Melo A.L.T.M."/>
            <person name="Pandolfi V."/>
            <person name="Bustamante F.O."/>
            <person name="Brasileiro-Vidal A.C."/>
            <person name="Benko-Iseppon A.M."/>
        </authorList>
    </citation>
    <scope>NUCLEOTIDE SEQUENCE [LARGE SCALE GENOMIC DNA]</scope>
    <source>
        <tissue evidence="1">Leaves</tissue>
    </source>
</reference>
<proteinExistence type="predicted"/>
<organism evidence="1 2">
    <name type="scientific">Stylosanthes scabra</name>
    <dbReference type="NCBI Taxonomy" id="79078"/>
    <lineage>
        <taxon>Eukaryota</taxon>
        <taxon>Viridiplantae</taxon>
        <taxon>Streptophyta</taxon>
        <taxon>Embryophyta</taxon>
        <taxon>Tracheophyta</taxon>
        <taxon>Spermatophyta</taxon>
        <taxon>Magnoliopsida</taxon>
        <taxon>eudicotyledons</taxon>
        <taxon>Gunneridae</taxon>
        <taxon>Pentapetalae</taxon>
        <taxon>rosids</taxon>
        <taxon>fabids</taxon>
        <taxon>Fabales</taxon>
        <taxon>Fabaceae</taxon>
        <taxon>Papilionoideae</taxon>
        <taxon>50 kb inversion clade</taxon>
        <taxon>dalbergioids sensu lato</taxon>
        <taxon>Dalbergieae</taxon>
        <taxon>Pterocarpus clade</taxon>
        <taxon>Stylosanthes</taxon>
    </lineage>
</organism>
<keyword evidence="2" id="KW-1185">Reference proteome</keyword>
<dbReference type="EMBL" id="JASCZI010121757">
    <property type="protein sequence ID" value="MED6162871.1"/>
    <property type="molecule type" value="Genomic_DNA"/>
</dbReference>
<name>A0ABU6UNJ5_9FABA</name>
<evidence type="ECO:0000313" key="1">
    <source>
        <dbReference type="EMBL" id="MED6162871.1"/>
    </source>
</evidence>
<comment type="caution">
    <text evidence="1">The sequence shown here is derived from an EMBL/GenBank/DDBJ whole genome shotgun (WGS) entry which is preliminary data.</text>
</comment>
<evidence type="ECO:0000313" key="2">
    <source>
        <dbReference type="Proteomes" id="UP001341840"/>
    </source>
</evidence>
<sequence>MMSILKLEKRARQRQIKGLGPPLPHGAMPLTSLCQRFVSTEQLGQSISIYYHFFFIELAYRSAPPSSPRSDSQPSNLHQPSTILFIVVPSVSFAPPSSSTAAFSNSPSSPFLLSIRLVLLSIGILTLVPPSSSTAAYSDSPSSPFLLSIGPVLLTVINSTPSFCTAHRRLHLQQQPPVADSYNQKA</sequence>
<accession>A0ABU6UNJ5</accession>